<dbReference type="PANTHER" id="PTHR33053">
    <property type="entry name" value="PROTEIN, PUTATIVE-RELATED"/>
    <property type="match status" value="1"/>
</dbReference>
<keyword evidence="2" id="KW-1185">Reference proteome</keyword>
<dbReference type="STRING" id="199890.A0A182PX94"/>
<accession>A0A182PX94</accession>
<dbReference type="Proteomes" id="UP000075885">
    <property type="component" value="Unassembled WGS sequence"/>
</dbReference>
<protein>
    <submittedName>
        <fullName evidence="1">Uncharacterized protein</fullName>
    </submittedName>
</protein>
<reference evidence="1" key="2">
    <citation type="submission" date="2020-05" db="UniProtKB">
        <authorList>
            <consortium name="EnsemblMetazoa"/>
        </authorList>
    </citation>
    <scope>IDENTIFICATION</scope>
    <source>
        <strain evidence="1">Epiroticus2</strain>
    </source>
</reference>
<proteinExistence type="predicted"/>
<name>A0A182PX94_9DIPT</name>
<dbReference type="AlphaFoldDB" id="A0A182PX94"/>
<reference evidence="2" key="1">
    <citation type="submission" date="2013-03" db="EMBL/GenBank/DDBJ databases">
        <title>The Genome Sequence of Anopheles epiroticus epiroticus2.</title>
        <authorList>
            <consortium name="The Broad Institute Genomics Platform"/>
            <person name="Neafsey D.E."/>
            <person name="Howell P."/>
            <person name="Walker B."/>
            <person name="Young S.K."/>
            <person name="Zeng Q."/>
            <person name="Gargeya S."/>
            <person name="Fitzgerald M."/>
            <person name="Haas B."/>
            <person name="Abouelleil A."/>
            <person name="Allen A.W."/>
            <person name="Alvarado L."/>
            <person name="Arachchi H.M."/>
            <person name="Berlin A.M."/>
            <person name="Chapman S.B."/>
            <person name="Gainer-Dewar J."/>
            <person name="Goldberg J."/>
            <person name="Griggs A."/>
            <person name="Gujja S."/>
            <person name="Hansen M."/>
            <person name="Howarth C."/>
            <person name="Imamovic A."/>
            <person name="Ireland A."/>
            <person name="Larimer J."/>
            <person name="McCowan C."/>
            <person name="Murphy C."/>
            <person name="Pearson M."/>
            <person name="Poon T.W."/>
            <person name="Priest M."/>
            <person name="Roberts A."/>
            <person name="Saif S."/>
            <person name="Shea T."/>
            <person name="Sisk P."/>
            <person name="Sykes S."/>
            <person name="Wortman J."/>
            <person name="Nusbaum C."/>
            <person name="Birren B."/>
        </authorList>
    </citation>
    <scope>NUCLEOTIDE SEQUENCE [LARGE SCALE GENOMIC DNA]</scope>
    <source>
        <strain evidence="2">Epiroticus2</strain>
    </source>
</reference>
<organism evidence="1 2">
    <name type="scientific">Anopheles epiroticus</name>
    <dbReference type="NCBI Taxonomy" id="199890"/>
    <lineage>
        <taxon>Eukaryota</taxon>
        <taxon>Metazoa</taxon>
        <taxon>Ecdysozoa</taxon>
        <taxon>Arthropoda</taxon>
        <taxon>Hexapoda</taxon>
        <taxon>Insecta</taxon>
        <taxon>Pterygota</taxon>
        <taxon>Neoptera</taxon>
        <taxon>Endopterygota</taxon>
        <taxon>Diptera</taxon>
        <taxon>Nematocera</taxon>
        <taxon>Culicoidea</taxon>
        <taxon>Culicidae</taxon>
        <taxon>Anophelinae</taxon>
        <taxon>Anopheles</taxon>
    </lineage>
</organism>
<evidence type="ECO:0000313" key="2">
    <source>
        <dbReference type="Proteomes" id="UP000075885"/>
    </source>
</evidence>
<dbReference type="EnsemblMetazoa" id="AEPI011581-RA">
    <property type="protein sequence ID" value="AEPI011581-PA"/>
    <property type="gene ID" value="AEPI011581"/>
</dbReference>
<dbReference type="VEuPathDB" id="VectorBase:AEPI011581"/>
<evidence type="ECO:0000313" key="1">
    <source>
        <dbReference type="EnsemblMetazoa" id="AEPI011581-PA"/>
    </source>
</evidence>
<sequence length="202" mass="22442">CGQFGWCNGTGAGVHAQGSLCKGNTFEEGLRILALETGQTLHAVNLLLQHLRMHSHPDLPADARTLLKPPSATTKEREIVPIPGGVKRCLQLYFSSSTPPDSGFCVDFIFDGLPLYKSSKKQFWPILMKIHNMPQLPVMTVAIYSGELKPVFVEDYLRPFVIEMNELQTKGLENGGRMYWVSIRAIIADSPARSYIKGKLII</sequence>